<sequence>VVVERCYRQKRGGYIDYAKESGVENPSQYWHLIESWSGRSAPDKVFGRSIVCGELIFWMAEASRAVSPQVLERLKDDVLRDPDNRSRGNTLIGDVCFDAIARVVEAFDA</sequence>
<dbReference type="Proteomes" id="UP000727506">
    <property type="component" value="Unassembled WGS sequence"/>
</dbReference>
<protein>
    <submittedName>
        <fullName evidence="1">Uncharacterized protein</fullName>
    </submittedName>
</protein>
<evidence type="ECO:0000313" key="1">
    <source>
        <dbReference type="EMBL" id="MBS6941451.1"/>
    </source>
</evidence>
<accession>A0A943V1H4</accession>
<evidence type="ECO:0000313" key="2">
    <source>
        <dbReference type="Proteomes" id="UP000727506"/>
    </source>
</evidence>
<comment type="caution">
    <text evidence="1">The sequence shown here is derived from an EMBL/GenBank/DDBJ whole genome shotgun (WGS) entry which is preliminary data.</text>
</comment>
<name>A0A943V1H4_9ACTN</name>
<feature type="non-terminal residue" evidence="1">
    <location>
        <position position="1"/>
    </location>
</feature>
<dbReference type="EMBL" id="JAGZSV010000191">
    <property type="protein sequence ID" value="MBS6941451.1"/>
    <property type="molecule type" value="Genomic_DNA"/>
</dbReference>
<proteinExistence type="predicted"/>
<gene>
    <name evidence="1" type="ORF">KH142_08300</name>
</gene>
<organism evidence="1 2">
    <name type="scientific">Slackia piriformis</name>
    <dbReference type="NCBI Taxonomy" id="626934"/>
    <lineage>
        <taxon>Bacteria</taxon>
        <taxon>Bacillati</taxon>
        <taxon>Actinomycetota</taxon>
        <taxon>Coriobacteriia</taxon>
        <taxon>Eggerthellales</taxon>
        <taxon>Eggerthellaceae</taxon>
        <taxon>Slackia</taxon>
    </lineage>
</organism>
<reference evidence="1" key="1">
    <citation type="submission" date="2021-02" db="EMBL/GenBank/DDBJ databases">
        <title>Infant gut strain persistence is associated with maternal origin, phylogeny, and functional potential including surface adhesion and iron acquisition.</title>
        <authorList>
            <person name="Lou Y.C."/>
        </authorList>
    </citation>
    <scope>NUCLEOTIDE SEQUENCE</scope>
    <source>
        <strain evidence="1">L2_039_000G1_dasL2_039_000G1_concoct_11</strain>
    </source>
</reference>
<dbReference type="AlphaFoldDB" id="A0A943V1H4"/>